<accession>A0AA37T6Z2</accession>
<gene>
    <name evidence="1" type="ORF">GCM10007877_37380</name>
</gene>
<evidence type="ECO:0000313" key="1">
    <source>
        <dbReference type="EMBL" id="GLS28019.1"/>
    </source>
</evidence>
<dbReference type="AlphaFoldDB" id="A0AA37T6Z2"/>
<dbReference type="Pfam" id="PF09826">
    <property type="entry name" value="Beta_propel"/>
    <property type="match status" value="1"/>
</dbReference>
<proteinExistence type="predicted"/>
<dbReference type="InterPro" id="IPR019198">
    <property type="entry name" value="Beta_propeller_containing"/>
</dbReference>
<keyword evidence="2" id="KW-1185">Reference proteome</keyword>
<evidence type="ECO:0000313" key="2">
    <source>
        <dbReference type="Proteomes" id="UP001156870"/>
    </source>
</evidence>
<dbReference type="EMBL" id="BSPD01000095">
    <property type="protein sequence ID" value="GLS28019.1"/>
    <property type="molecule type" value="Genomic_DNA"/>
</dbReference>
<name>A0AA37T6Z2_9GAMM</name>
<reference evidence="1 2" key="1">
    <citation type="journal article" date="2014" name="Int. J. Syst. Evol. Microbiol.">
        <title>Complete genome sequence of Corynebacterium casei LMG S-19264T (=DSM 44701T), isolated from a smear-ripened cheese.</title>
        <authorList>
            <consortium name="US DOE Joint Genome Institute (JGI-PGF)"/>
            <person name="Walter F."/>
            <person name="Albersmeier A."/>
            <person name="Kalinowski J."/>
            <person name="Ruckert C."/>
        </authorList>
    </citation>
    <scope>NUCLEOTIDE SEQUENCE [LARGE SCALE GENOMIC DNA]</scope>
    <source>
        <strain evidence="1 2">NBRC 110095</strain>
    </source>
</reference>
<dbReference type="RefSeq" id="WP_232592147.1">
    <property type="nucleotide sequence ID" value="NZ_BSPD01000095.1"/>
</dbReference>
<protein>
    <recommendedName>
        <fullName evidence="3">Beta propeller domain-containing protein</fullName>
    </recommendedName>
</protein>
<evidence type="ECO:0008006" key="3">
    <source>
        <dbReference type="Google" id="ProtNLM"/>
    </source>
</evidence>
<organism evidence="1 2">
    <name type="scientific">Marinibactrum halimedae</name>
    <dbReference type="NCBI Taxonomy" id="1444977"/>
    <lineage>
        <taxon>Bacteria</taxon>
        <taxon>Pseudomonadati</taxon>
        <taxon>Pseudomonadota</taxon>
        <taxon>Gammaproteobacteria</taxon>
        <taxon>Cellvibrionales</taxon>
        <taxon>Cellvibrionaceae</taxon>
        <taxon>Marinibactrum</taxon>
    </lineage>
</organism>
<comment type="caution">
    <text evidence="1">The sequence shown here is derived from an EMBL/GenBank/DDBJ whole genome shotgun (WGS) entry which is preliminary data.</text>
</comment>
<sequence length="702" mass="77432">MTLRKIKAISFKHDSVYIKVDVTSLLGLRKWLLLGSFILMLTGCGGGGGGNESQPRPNPSEKSNSIALKPIVSDAALIEQFSQSYLSLHDEGNLYVETLNSDSPAADSSGGVGGQFSRPQFSRTNVQEAAVDESDIWKFNGNYLYVSTSADIQVMKYEDQALEAVSSIPLDRISEDLHLEGQGLTVISSSYSEAPDSSVTHFSGMSDIGLYPIWNTYTHVDHYDVSALEGGSGDAQKEWEMTLEGSLLADRRIGQYLYLVTQSWPTFHTLNAYPTTEAEVNANADVLAQLEVSDLIPQVNVNGVEQPLVKAESCYSTDLVQESMTVITTLTRIDLASGEFLSRCTFGYVEDIYVSENTAYLYRTEWLATLKNRIDFPQNALFDNSQYATIIHGFALDENLIYSGSAMASGLLSCYPRRFCLGELSDGRLGAVVSLEYEIFSSDDVEYQLQILELNNTTNSDYGLIATLPNEAHPEPIGEFGEVLYSARFMQNRLYLVTFDQVDPLYVIDLSDTENPVIAGELEIPGVSDYLHPVEDSLVIGVGKDAKVGASGTTWFQGVKVSVFDVSDMASPTEIYSKVIGKRGSSTAVGSDHRAFSSLLLEDQYRFALPVSVHEEPSTFIGIGDPEREIFDWSYTALFPFEIDMPKEGTAKVYEKSPVVSNQRSAEMPYDDGYYRSRSVLLEGGGLYLPGMNKNVIVFDWN</sequence>
<dbReference type="Proteomes" id="UP001156870">
    <property type="component" value="Unassembled WGS sequence"/>
</dbReference>